<comment type="similarity">
    <text evidence="2 7">Belongs to the glucose-6-phosphate dehydrogenase family.</text>
</comment>
<keyword evidence="11" id="KW-1185">Reference proteome</keyword>
<comment type="catalytic activity">
    <reaction evidence="7">
        <text>D-glucose 6-phosphate + NADP(+) = 6-phospho-D-glucono-1,5-lactone + NADPH + H(+)</text>
        <dbReference type="Rhea" id="RHEA:15841"/>
        <dbReference type="ChEBI" id="CHEBI:15378"/>
        <dbReference type="ChEBI" id="CHEBI:57783"/>
        <dbReference type="ChEBI" id="CHEBI:57955"/>
        <dbReference type="ChEBI" id="CHEBI:58349"/>
        <dbReference type="ChEBI" id="CHEBI:61548"/>
        <dbReference type="EC" id="1.1.1.49"/>
    </reaction>
</comment>
<organism evidence="10 11">
    <name type="scientific">Sphingomonas vulcanisoli</name>
    <dbReference type="NCBI Taxonomy" id="1658060"/>
    <lineage>
        <taxon>Bacteria</taxon>
        <taxon>Pseudomonadati</taxon>
        <taxon>Pseudomonadota</taxon>
        <taxon>Alphaproteobacteria</taxon>
        <taxon>Sphingomonadales</taxon>
        <taxon>Sphingomonadaceae</taxon>
        <taxon>Sphingomonas</taxon>
    </lineage>
</organism>
<feature type="binding site" evidence="7">
    <location>
        <position position="230"/>
    </location>
    <ligand>
        <name>substrate</name>
    </ligand>
</feature>
<dbReference type="EMBL" id="JAAOZC010000003">
    <property type="protein sequence ID" value="NIJ08108.1"/>
    <property type="molecule type" value="Genomic_DNA"/>
</dbReference>
<dbReference type="GO" id="GO:0004345">
    <property type="term" value="F:glucose-6-phosphate dehydrogenase activity"/>
    <property type="evidence" value="ECO:0007669"/>
    <property type="project" value="UniProtKB-EC"/>
</dbReference>
<dbReference type="SUPFAM" id="SSF55347">
    <property type="entry name" value="Glyceraldehyde-3-phosphate dehydrogenase-like, C-terminal domain"/>
    <property type="match status" value="1"/>
</dbReference>
<comment type="caution">
    <text evidence="10">The sequence shown here is derived from an EMBL/GenBank/DDBJ whole genome shotgun (WGS) entry which is preliminary data.</text>
</comment>
<dbReference type="Pfam" id="PF00479">
    <property type="entry name" value="G6PD_N"/>
    <property type="match status" value="1"/>
</dbReference>
<dbReference type="PRINTS" id="PR00079">
    <property type="entry name" value="G6PDHDRGNASE"/>
</dbReference>
<dbReference type="EC" id="1.1.1.49" evidence="7"/>
<dbReference type="PIRSF" id="PIRSF000110">
    <property type="entry name" value="G6PD"/>
    <property type="match status" value="1"/>
</dbReference>
<feature type="binding site" evidence="7">
    <location>
        <position position="173"/>
    </location>
    <ligand>
        <name>substrate</name>
    </ligand>
</feature>
<evidence type="ECO:0000256" key="6">
    <source>
        <dbReference type="ARBA" id="ARBA00023277"/>
    </source>
</evidence>
<feature type="domain" description="Glucose-6-phosphate dehydrogenase C-terminal" evidence="9">
    <location>
        <begin position="184"/>
        <end position="477"/>
    </location>
</feature>
<evidence type="ECO:0000256" key="5">
    <source>
        <dbReference type="ARBA" id="ARBA00023002"/>
    </source>
</evidence>
<dbReference type="InterPro" id="IPR036291">
    <property type="entry name" value="NAD(P)-bd_dom_sf"/>
</dbReference>
<name>A0ABX0TRE9_9SPHN</name>
<dbReference type="InterPro" id="IPR022674">
    <property type="entry name" value="G6P_DH_NAD-bd"/>
</dbReference>
<gene>
    <name evidence="7" type="primary">zwf</name>
    <name evidence="10" type="ORF">FHS31_001718</name>
</gene>
<feature type="domain" description="Glucose-6-phosphate dehydrogenase NAD-binding" evidence="8">
    <location>
        <begin position="16"/>
        <end position="182"/>
    </location>
</feature>
<keyword evidence="5 7" id="KW-0560">Oxidoreductase</keyword>
<evidence type="ECO:0000256" key="4">
    <source>
        <dbReference type="ARBA" id="ARBA00022857"/>
    </source>
</evidence>
<dbReference type="SUPFAM" id="SSF51735">
    <property type="entry name" value="NAD(P)-binding Rossmann-fold domains"/>
    <property type="match status" value="1"/>
</dbReference>
<feature type="binding site" evidence="7">
    <location>
        <position position="211"/>
    </location>
    <ligand>
        <name>substrate</name>
    </ligand>
</feature>
<dbReference type="PROSITE" id="PS00069">
    <property type="entry name" value="G6P_DEHYDROGENASE"/>
    <property type="match status" value="1"/>
</dbReference>
<dbReference type="InterPro" id="IPR022675">
    <property type="entry name" value="G6P_DH_C"/>
</dbReference>
<comment type="function">
    <text evidence="7">Catalyzes the oxidation of glucose 6-phosphate to 6-phosphogluconolactone.</text>
</comment>
<dbReference type="Gene3D" id="3.40.50.720">
    <property type="entry name" value="NAD(P)-binding Rossmann-like Domain"/>
    <property type="match status" value="1"/>
</dbReference>
<dbReference type="PANTHER" id="PTHR23429:SF0">
    <property type="entry name" value="GLUCOSE-6-PHOSPHATE 1-DEHYDROGENASE"/>
    <property type="match status" value="1"/>
</dbReference>
<evidence type="ECO:0000256" key="3">
    <source>
        <dbReference type="ARBA" id="ARBA00022526"/>
    </source>
</evidence>
<dbReference type="InterPro" id="IPR019796">
    <property type="entry name" value="G6P_DH_AS"/>
</dbReference>
<comment type="caution">
    <text evidence="7">Lacks conserved residue(s) required for the propagation of feature annotation.</text>
</comment>
<evidence type="ECO:0000259" key="8">
    <source>
        <dbReference type="Pfam" id="PF00479"/>
    </source>
</evidence>
<keyword evidence="3 7" id="KW-0313">Glucose metabolism</keyword>
<evidence type="ECO:0000313" key="10">
    <source>
        <dbReference type="EMBL" id="NIJ08108.1"/>
    </source>
</evidence>
<evidence type="ECO:0000256" key="1">
    <source>
        <dbReference type="ARBA" id="ARBA00004937"/>
    </source>
</evidence>
<comment type="pathway">
    <text evidence="1 7">Carbohydrate degradation; pentose phosphate pathway; D-ribulose 5-phosphate from D-glucose 6-phosphate (oxidative stage): step 1/3.</text>
</comment>
<reference evidence="10 11" key="1">
    <citation type="submission" date="2020-03" db="EMBL/GenBank/DDBJ databases">
        <title>Genomic Encyclopedia of Type Strains, Phase III (KMG-III): the genomes of soil and plant-associated and newly described type strains.</title>
        <authorList>
            <person name="Whitman W."/>
        </authorList>
    </citation>
    <scope>NUCLEOTIDE SEQUENCE [LARGE SCALE GENOMIC DNA]</scope>
    <source>
        <strain evidence="10 11">CECT 8804</strain>
    </source>
</reference>
<keyword evidence="6 7" id="KW-0119">Carbohydrate metabolism</keyword>
<dbReference type="HAMAP" id="MF_00966">
    <property type="entry name" value="G6PD"/>
    <property type="match status" value="1"/>
</dbReference>
<evidence type="ECO:0000256" key="2">
    <source>
        <dbReference type="ARBA" id="ARBA00009975"/>
    </source>
</evidence>
<feature type="active site" description="Proton acceptor" evidence="7">
    <location>
        <position position="235"/>
    </location>
</feature>
<evidence type="ECO:0000313" key="11">
    <source>
        <dbReference type="Proteomes" id="UP000727456"/>
    </source>
</evidence>
<keyword evidence="4 7" id="KW-0521">NADP</keyword>
<feature type="binding site" evidence="7">
    <location>
        <begin position="88"/>
        <end position="89"/>
    </location>
    <ligand>
        <name>NADP(+)</name>
        <dbReference type="ChEBI" id="CHEBI:58349"/>
    </ligand>
</feature>
<dbReference type="RefSeq" id="WP_167072927.1">
    <property type="nucleotide sequence ID" value="NZ_JAAOZC010000003.1"/>
</dbReference>
<protein>
    <recommendedName>
        <fullName evidence="7">Glucose-6-phosphate 1-dehydrogenase</fullName>
        <shortName evidence="7">G6PD</shortName>
        <ecNumber evidence="7">1.1.1.49</ecNumber>
    </recommendedName>
</protein>
<dbReference type="InterPro" id="IPR001282">
    <property type="entry name" value="G6P_DH"/>
</dbReference>
<evidence type="ECO:0000259" key="9">
    <source>
        <dbReference type="Pfam" id="PF02781"/>
    </source>
</evidence>
<sequence>MAEPNKAPVAPPATLVIFGAMGDLAKRLLMPAIVNLVRWKLLDPKTQILGVSYHDVDDEGLRASLDDFVEGDAAWRKIRKQIHYFKGDFNEDVTYSALAGKLDGNVIFYLATAASFFGSVSQKLGAAGMLKEEGGFRRLVIEKPFGSDLASAQALNAVLLQQAQESQIYRIDHFLGKETVQNIMVARFGNALMEAVWNNRYVDHIEITAAEQVTVGSRGKFYDATGALRDMVPNHLFQLLAMTAMEPPTSFGAEAIRSEKAKVIDAIAPIDPANAVRGQNVAGKIAGEKVPAFVKTPDVSPKSRTETYVAMKLYVETWRWAGVPFYLRTGKALSHRDTEIVVHFKSAPLHTFRGTEVTSLPCNRLVLQIQPNEGISLDLAAKVPGPLVDVVPVSMNFAYADVFKMGHRTGYETLLYDVLTGDQTLFQRADQIEGGWRAIQPLLDAWAKKGKPEEYKPGSAGPAGADALLARDGRAWHTLA</sequence>
<evidence type="ECO:0000256" key="7">
    <source>
        <dbReference type="HAMAP-Rule" id="MF_00966"/>
    </source>
</evidence>
<dbReference type="NCBIfam" id="TIGR00871">
    <property type="entry name" value="zwf"/>
    <property type="match status" value="1"/>
</dbReference>
<feature type="binding site" evidence="7">
    <location>
        <position position="331"/>
    </location>
    <ligand>
        <name>substrate</name>
    </ligand>
</feature>
<feature type="binding site" evidence="7">
    <location>
        <position position="177"/>
    </location>
    <ligand>
        <name>substrate</name>
    </ligand>
</feature>
<dbReference type="Proteomes" id="UP000727456">
    <property type="component" value="Unassembled WGS sequence"/>
</dbReference>
<proteinExistence type="inferred from homology"/>
<feature type="binding site" evidence="7">
    <location>
        <position position="143"/>
    </location>
    <ligand>
        <name>NADP(+)</name>
        <dbReference type="ChEBI" id="CHEBI:58349"/>
    </ligand>
</feature>
<dbReference type="Pfam" id="PF02781">
    <property type="entry name" value="G6PD_C"/>
    <property type="match status" value="1"/>
</dbReference>
<accession>A0ABX0TRE9</accession>
<dbReference type="PANTHER" id="PTHR23429">
    <property type="entry name" value="GLUCOSE-6-PHOSPHATE 1-DEHYDROGENASE G6PD"/>
    <property type="match status" value="1"/>
</dbReference>
<dbReference type="Gene3D" id="3.30.360.10">
    <property type="entry name" value="Dihydrodipicolinate Reductase, domain 2"/>
    <property type="match status" value="1"/>
</dbReference>